<keyword evidence="3" id="KW-0238">DNA-binding</keyword>
<proteinExistence type="inferred from homology"/>
<dbReference type="SUPFAM" id="SSF53850">
    <property type="entry name" value="Periplasmic binding protein-like II"/>
    <property type="match status" value="1"/>
</dbReference>
<dbReference type="Gene3D" id="3.40.190.290">
    <property type="match status" value="1"/>
</dbReference>
<keyword evidence="4" id="KW-0804">Transcription</keyword>
<dbReference type="Pfam" id="PF03466">
    <property type="entry name" value="LysR_substrate"/>
    <property type="match status" value="1"/>
</dbReference>
<dbReference type="CDD" id="cd08422">
    <property type="entry name" value="PBP2_CrgA_like"/>
    <property type="match status" value="1"/>
</dbReference>
<keyword evidence="7" id="KW-1185">Reference proteome</keyword>
<comment type="caution">
    <text evidence="6">The sequence shown here is derived from an EMBL/GenBank/DDBJ whole genome shotgun (WGS) entry which is preliminary data.</text>
</comment>
<feature type="domain" description="HTH lysR-type" evidence="5">
    <location>
        <begin position="1"/>
        <end position="59"/>
    </location>
</feature>
<dbReference type="Gene3D" id="1.10.10.10">
    <property type="entry name" value="Winged helix-like DNA-binding domain superfamily/Winged helix DNA-binding domain"/>
    <property type="match status" value="1"/>
</dbReference>
<comment type="similarity">
    <text evidence="1">Belongs to the LysR transcriptional regulatory family.</text>
</comment>
<evidence type="ECO:0000256" key="2">
    <source>
        <dbReference type="ARBA" id="ARBA00023015"/>
    </source>
</evidence>
<sequence length="289" mass="32352">MDKLRAIRLFVRLAETMSFTAVAQEYGVTASMVSKEISKLEKQLNARLLHRTTRNLTLTALGEGYLSLAQDIVKQDEGADALVQAMQGSYQGKLRINAPMALGLTDLGDFFADFMRIFPDIELDIHLGDEDLDLVEHGFDLGFRASSRSLDSHYVGKPLRTFPYCVCASPEYLQAHGLPHSPTELAQHNCFVYSYFKGGDTWPLDGATHIKGTLRVNSTLFMRDAVEAGLGIGFMPEFVVRDQLARGSLTEILIQASKPELTLYALYPNRRYPPPALLKCIEHMTDWFN</sequence>
<dbReference type="SUPFAM" id="SSF46785">
    <property type="entry name" value="Winged helix' DNA-binding domain"/>
    <property type="match status" value="1"/>
</dbReference>
<organism evidence="6 7">
    <name type="scientific">Gilvimarinus gilvus</name>
    <dbReference type="NCBI Taxonomy" id="3058038"/>
    <lineage>
        <taxon>Bacteria</taxon>
        <taxon>Pseudomonadati</taxon>
        <taxon>Pseudomonadota</taxon>
        <taxon>Gammaproteobacteria</taxon>
        <taxon>Cellvibrionales</taxon>
        <taxon>Cellvibrionaceae</taxon>
        <taxon>Gilvimarinus</taxon>
    </lineage>
</organism>
<dbReference type="PANTHER" id="PTHR30537">
    <property type="entry name" value="HTH-TYPE TRANSCRIPTIONAL REGULATOR"/>
    <property type="match status" value="1"/>
</dbReference>
<dbReference type="InterPro" id="IPR036388">
    <property type="entry name" value="WH-like_DNA-bd_sf"/>
</dbReference>
<name>A0ABU4S4S1_9GAMM</name>
<dbReference type="PANTHER" id="PTHR30537:SF35">
    <property type="entry name" value="TRANSCRIPTIONAL REGULATORY PROTEIN"/>
    <property type="match status" value="1"/>
</dbReference>
<dbReference type="InterPro" id="IPR058163">
    <property type="entry name" value="LysR-type_TF_proteobact-type"/>
</dbReference>
<reference evidence="6 7" key="1">
    <citation type="submission" date="2023-11" db="EMBL/GenBank/DDBJ databases">
        <title>Gilvimarinus fulvus sp. nov., isolated from the surface of Kelp.</title>
        <authorList>
            <person name="Sun Y.Y."/>
            <person name="Gong Y."/>
            <person name="Du Z.J."/>
        </authorList>
    </citation>
    <scope>NUCLEOTIDE SEQUENCE [LARGE SCALE GENOMIC DNA]</scope>
    <source>
        <strain evidence="6 7">SDUM040013</strain>
    </source>
</reference>
<dbReference type="EMBL" id="JAXAFO010000033">
    <property type="protein sequence ID" value="MDX6850868.1"/>
    <property type="molecule type" value="Genomic_DNA"/>
</dbReference>
<dbReference type="PROSITE" id="PS50931">
    <property type="entry name" value="HTH_LYSR"/>
    <property type="match status" value="1"/>
</dbReference>
<dbReference type="InterPro" id="IPR000847">
    <property type="entry name" value="LysR_HTH_N"/>
</dbReference>
<evidence type="ECO:0000256" key="1">
    <source>
        <dbReference type="ARBA" id="ARBA00009437"/>
    </source>
</evidence>
<gene>
    <name evidence="6" type="ORF">SCD92_15950</name>
</gene>
<dbReference type="RefSeq" id="WP_302721011.1">
    <property type="nucleotide sequence ID" value="NZ_JAULRU010000220.1"/>
</dbReference>
<evidence type="ECO:0000256" key="4">
    <source>
        <dbReference type="ARBA" id="ARBA00023163"/>
    </source>
</evidence>
<evidence type="ECO:0000313" key="6">
    <source>
        <dbReference type="EMBL" id="MDX6850868.1"/>
    </source>
</evidence>
<accession>A0ABU4S4S1</accession>
<protein>
    <submittedName>
        <fullName evidence="6">LysR family transcriptional regulator</fullName>
    </submittedName>
</protein>
<evidence type="ECO:0000256" key="3">
    <source>
        <dbReference type="ARBA" id="ARBA00023125"/>
    </source>
</evidence>
<dbReference type="InterPro" id="IPR005119">
    <property type="entry name" value="LysR_subst-bd"/>
</dbReference>
<keyword evidence="2" id="KW-0805">Transcription regulation</keyword>
<dbReference type="InterPro" id="IPR036390">
    <property type="entry name" value="WH_DNA-bd_sf"/>
</dbReference>
<dbReference type="Pfam" id="PF00126">
    <property type="entry name" value="HTH_1"/>
    <property type="match status" value="1"/>
</dbReference>
<evidence type="ECO:0000259" key="5">
    <source>
        <dbReference type="PROSITE" id="PS50931"/>
    </source>
</evidence>
<dbReference type="Proteomes" id="UP001273505">
    <property type="component" value="Unassembled WGS sequence"/>
</dbReference>
<evidence type="ECO:0000313" key="7">
    <source>
        <dbReference type="Proteomes" id="UP001273505"/>
    </source>
</evidence>